<dbReference type="Gene3D" id="3.90.1150.10">
    <property type="entry name" value="Aspartate Aminotransferase, domain 1"/>
    <property type="match status" value="1"/>
</dbReference>
<dbReference type="AlphaFoldDB" id="A0A3B1BIR1"/>
<dbReference type="Gene3D" id="3.40.640.10">
    <property type="entry name" value="Type I PLP-dependent aspartate aminotransferase-like (Major domain)"/>
    <property type="match status" value="1"/>
</dbReference>
<dbReference type="GO" id="GO:0030170">
    <property type="term" value="F:pyridoxal phosphate binding"/>
    <property type="evidence" value="ECO:0007669"/>
    <property type="project" value="InterPro"/>
</dbReference>
<dbReference type="InterPro" id="IPR004839">
    <property type="entry name" value="Aminotransferase_I/II_large"/>
</dbReference>
<dbReference type="InterPro" id="IPR015424">
    <property type="entry name" value="PyrdxlP-dep_Trfase"/>
</dbReference>
<feature type="domain" description="Aminotransferase class I/classII large" evidence="4">
    <location>
        <begin position="37"/>
        <end position="388"/>
    </location>
</feature>
<dbReference type="InterPro" id="IPR050881">
    <property type="entry name" value="LL-DAP_aminotransferase"/>
</dbReference>
<evidence type="ECO:0000256" key="3">
    <source>
        <dbReference type="ARBA" id="ARBA00022679"/>
    </source>
</evidence>
<organism evidence="5">
    <name type="scientific">hydrothermal vent metagenome</name>
    <dbReference type="NCBI Taxonomy" id="652676"/>
    <lineage>
        <taxon>unclassified sequences</taxon>
        <taxon>metagenomes</taxon>
        <taxon>ecological metagenomes</taxon>
    </lineage>
</organism>
<dbReference type="SUPFAM" id="SSF53383">
    <property type="entry name" value="PLP-dependent transferases"/>
    <property type="match status" value="1"/>
</dbReference>
<dbReference type="InterPro" id="IPR015422">
    <property type="entry name" value="PyrdxlP-dep_Trfase_small"/>
</dbReference>
<gene>
    <name evidence="5" type="ORF">MNBD_NITROSPINAE01-1513</name>
</gene>
<dbReference type="Pfam" id="PF00155">
    <property type="entry name" value="Aminotran_1_2"/>
    <property type="match status" value="1"/>
</dbReference>
<reference evidence="5" key="1">
    <citation type="submission" date="2018-06" db="EMBL/GenBank/DDBJ databases">
        <authorList>
            <person name="Zhirakovskaya E."/>
        </authorList>
    </citation>
    <scope>NUCLEOTIDE SEQUENCE</scope>
</reference>
<evidence type="ECO:0000256" key="2">
    <source>
        <dbReference type="ARBA" id="ARBA00022576"/>
    </source>
</evidence>
<dbReference type="EC" id="2.6.1.1" evidence="5"/>
<protein>
    <submittedName>
        <fullName evidence="5">Aspartate aminotransferase</fullName>
        <ecNumber evidence="5">2.6.1.1</ecNumber>
    </submittedName>
</protein>
<dbReference type="GO" id="GO:0004069">
    <property type="term" value="F:L-aspartate:2-oxoglutarate aminotransferase activity"/>
    <property type="evidence" value="ECO:0007669"/>
    <property type="project" value="UniProtKB-EC"/>
</dbReference>
<dbReference type="NCBIfam" id="NF006033">
    <property type="entry name" value="PRK08175.1"/>
    <property type="match status" value="1"/>
</dbReference>
<sequence>MEKRTEKRKFARIERLPPYVLAEVTALRAKARRAGEDIIDFGMGNPDMPTPDHIVDKLVEAARKPPNHRYSASRGITKLRHAICAWYKRKYDIDLDPETEAIVTIGSKEGLSHLMLAIISPGDSVLVPSPTYAIHTYAVVIANGDVISVPLSNDADFFENLKQAFERSWPRPKAMIINFPHNPTTVCVDLPFFEKVVAFAKEHDVMVIHDLAYSEIVFDGYKAPSILEVPGAKDVAVEISTLSKSYNMPGWRVGFCVGNPDMVEALQRIKGYLDYGMFQPIQIASIIALNGPQDCVEDIRRVYESRRNVLVDGLNRIGWKVEKPKATMFVWPEIPDEFKAMGSVEFSKKLLKEAKVAVSPGKGFGDSGDHFVRFALVENEHRIRQAVRGIKESLFKGK</sequence>
<name>A0A3B1BIR1_9ZZZZ</name>
<keyword evidence="3 5" id="KW-0808">Transferase</keyword>
<dbReference type="InterPro" id="IPR015421">
    <property type="entry name" value="PyrdxlP-dep_Trfase_major"/>
</dbReference>
<dbReference type="CDD" id="cd00609">
    <property type="entry name" value="AAT_like"/>
    <property type="match status" value="1"/>
</dbReference>
<accession>A0A3B1BIR1</accession>
<evidence type="ECO:0000259" key="4">
    <source>
        <dbReference type="Pfam" id="PF00155"/>
    </source>
</evidence>
<dbReference type="EMBL" id="UOGC01000067">
    <property type="protein sequence ID" value="VAX18236.1"/>
    <property type="molecule type" value="Genomic_DNA"/>
</dbReference>
<dbReference type="PANTHER" id="PTHR42832">
    <property type="entry name" value="AMINO ACID AMINOTRANSFERASE"/>
    <property type="match status" value="1"/>
</dbReference>
<comment type="cofactor">
    <cofactor evidence="1">
        <name>pyridoxal 5'-phosphate</name>
        <dbReference type="ChEBI" id="CHEBI:597326"/>
    </cofactor>
</comment>
<dbReference type="PANTHER" id="PTHR42832:SF1">
    <property type="entry name" value="GLUTAMATE-PYRUVATE AMINOTRANSFERASE ALAC"/>
    <property type="match status" value="1"/>
</dbReference>
<evidence type="ECO:0000256" key="1">
    <source>
        <dbReference type="ARBA" id="ARBA00001933"/>
    </source>
</evidence>
<evidence type="ECO:0000313" key="5">
    <source>
        <dbReference type="EMBL" id="VAX18236.1"/>
    </source>
</evidence>
<proteinExistence type="predicted"/>
<keyword evidence="2 5" id="KW-0032">Aminotransferase</keyword>